<dbReference type="PATRIC" id="fig|1008153.3.peg.1632"/>
<reference evidence="6 7" key="1">
    <citation type="submission" date="2016-02" db="EMBL/GenBank/DDBJ databases">
        <title>Genome sequence of Halalkalicoccus paucihalophilus DSM 24557.</title>
        <authorList>
            <person name="Poehlein A."/>
            <person name="Daniel R."/>
        </authorList>
    </citation>
    <scope>NUCLEOTIDE SEQUENCE [LARGE SCALE GENOMIC DNA]</scope>
    <source>
        <strain evidence="6 7">DSM 24557</strain>
    </source>
</reference>
<name>A0A151AFU7_9EURY</name>
<dbReference type="SMART" id="SM00418">
    <property type="entry name" value="HTH_ARSR"/>
    <property type="match status" value="1"/>
</dbReference>
<dbReference type="EMBL" id="LTAZ01000004">
    <property type="protein sequence ID" value="KYH26511.1"/>
    <property type="molecule type" value="Genomic_DNA"/>
</dbReference>
<evidence type="ECO:0000313" key="7">
    <source>
        <dbReference type="Proteomes" id="UP000075321"/>
    </source>
</evidence>
<accession>A0A151AFU7</accession>
<dbReference type="InterPro" id="IPR036390">
    <property type="entry name" value="WH_DNA-bd_sf"/>
</dbReference>
<dbReference type="GO" id="GO:0003677">
    <property type="term" value="F:DNA binding"/>
    <property type="evidence" value="ECO:0007669"/>
    <property type="project" value="UniProtKB-KW"/>
</dbReference>
<dbReference type="InterPro" id="IPR036388">
    <property type="entry name" value="WH-like_DNA-bd_sf"/>
</dbReference>
<dbReference type="AlphaFoldDB" id="A0A151AFU7"/>
<feature type="region of interest" description="Disordered" evidence="4">
    <location>
        <begin position="1"/>
        <end position="27"/>
    </location>
</feature>
<dbReference type="RefSeq" id="WP_066381279.1">
    <property type="nucleotide sequence ID" value="NZ_LTAZ01000004.1"/>
</dbReference>
<organism evidence="6 7">
    <name type="scientific">Halalkalicoccus paucihalophilus</name>
    <dbReference type="NCBI Taxonomy" id="1008153"/>
    <lineage>
        <taxon>Archaea</taxon>
        <taxon>Methanobacteriati</taxon>
        <taxon>Methanobacteriota</taxon>
        <taxon>Stenosarchaea group</taxon>
        <taxon>Halobacteria</taxon>
        <taxon>Halobacteriales</taxon>
        <taxon>Halococcaceae</taxon>
        <taxon>Halalkalicoccus</taxon>
    </lineage>
</organism>
<gene>
    <name evidence="6" type="primary">arsR2</name>
    <name evidence="6" type="ORF">HAPAU_16100</name>
</gene>
<dbReference type="CDD" id="cd00090">
    <property type="entry name" value="HTH_ARSR"/>
    <property type="match status" value="1"/>
</dbReference>
<dbReference type="GO" id="GO:0003700">
    <property type="term" value="F:DNA-binding transcription factor activity"/>
    <property type="evidence" value="ECO:0007669"/>
    <property type="project" value="InterPro"/>
</dbReference>
<dbReference type="InterPro" id="IPR011991">
    <property type="entry name" value="ArsR-like_HTH"/>
</dbReference>
<keyword evidence="3" id="KW-0804">Transcription</keyword>
<dbReference type="Proteomes" id="UP000075321">
    <property type="component" value="Unassembled WGS sequence"/>
</dbReference>
<dbReference type="PRINTS" id="PR00778">
    <property type="entry name" value="HTHARSR"/>
</dbReference>
<dbReference type="Gene3D" id="1.10.10.10">
    <property type="entry name" value="Winged helix-like DNA-binding domain superfamily/Winged helix DNA-binding domain"/>
    <property type="match status" value="1"/>
</dbReference>
<keyword evidence="2" id="KW-0238">DNA-binding</keyword>
<dbReference type="InterPro" id="IPR001845">
    <property type="entry name" value="HTH_ArsR_DNA-bd_dom"/>
</dbReference>
<protein>
    <submittedName>
        <fullName evidence="6">Putative arsenical resistance operon repressor ArsR2</fullName>
    </submittedName>
</protein>
<evidence type="ECO:0000259" key="5">
    <source>
        <dbReference type="PROSITE" id="PS50987"/>
    </source>
</evidence>
<comment type="caution">
    <text evidence="6">The sequence shown here is derived from an EMBL/GenBank/DDBJ whole genome shotgun (WGS) entry which is preliminary data.</text>
</comment>
<dbReference type="Pfam" id="PF01022">
    <property type="entry name" value="HTH_5"/>
    <property type="match status" value="1"/>
</dbReference>
<dbReference type="OrthoDB" id="46231at2157"/>
<proteinExistence type="predicted"/>
<dbReference type="PANTHER" id="PTHR33154">
    <property type="entry name" value="TRANSCRIPTIONAL REGULATOR, ARSR FAMILY"/>
    <property type="match status" value="1"/>
</dbReference>
<dbReference type="NCBIfam" id="NF033788">
    <property type="entry name" value="HTH_metalloreg"/>
    <property type="match status" value="1"/>
</dbReference>
<evidence type="ECO:0000256" key="4">
    <source>
        <dbReference type="SAM" id="MobiDB-lite"/>
    </source>
</evidence>
<dbReference type="InterPro" id="IPR051081">
    <property type="entry name" value="HTH_MetalResp_TranReg"/>
</dbReference>
<keyword evidence="7" id="KW-1185">Reference proteome</keyword>
<sequence length="123" mass="13508">MNGTNRLQENAGSTTGEEGACCTPARRPDATAVETDVRLLSTLANETRYEALLVLADSEEELCACEIEGALPVSQSAISQALSALYAAGLVERRKDGRWRYYRTSERARTLLATLDAVREDRR</sequence>
<evidence type="ECO:0000256" key="1">
    <source>
        <dbReference type="ARBA" id="ARBA00023015"/>
    </source>
</evidence>
<dbReference type="SUPFAM" id="SSF46785">
    <property type="entry name" value="Winged helix' DNA-binding domain"/>
    <property type="match status" value="1"/>
</dbReference>
<feature type="domain" description="HTH arsR-type" evidence="5">
    <location>
        <begin position="28"/>
        <end position="123"/>
    </location>
</feature>
<dbReference type="PROSITE" id="PS50987">
    <property type="entry name" value="HTH_ARSR_2"/>
    <property type="match status" value="1"/>
</dbReference>
<evidence type="ECO:0000256" key="2">
    <source>
        <dbReference type="ARBA" id="ARBA00023125"/>
    </source>
</evidence>
<feature type="compositionally biased region" description="Polar residues" evidence="4">
    <location>
        <begin position="1"/>
        <end position="16"/>
    </location>
</feature>
<evidence type="ECO:0000256" key="3">
    <source>
        <dbReference type="ARBA" id="ARBA00023163"/>
    </source>
</evidence>
<evidence type="ECO:0000313" key="6">
    <source>
        <dbReference type="EMBL" id="KYH26511.1"/>
    </source>
</evidence>
<dbReference type="PANTHER" id="PTHR33154:SF33">
    <property type="entry name" value="TRANSCRIPTIONAL REPRESSOR SDPR"/>
    <property type="match status" value="1"/>
</dbReference>
<keyword evidence="1" id="KW-0805">Transcription regulation</keyword>